<keyword evidence="2" id="KW-1185">Reference proteome</keyword>
<dbReference type="EMBL" id="CM045761">
    <property type="protein sequence ID" value="KAI8015700.1"/>
    <property type="molecule type" value="Genomic_DNA"/>
</dbReference>
<protein>
    <submittedName>
        <fullName evidence="1">Uncharacterized protein</fullName>
    </submittedName>
</protein>
<organism evidence="1 2">
    <name type="scientific">Camellia lanceoleosa</name>
    <dbReference type="NCBI Taxonomy" id="1840588"/>
    <lineage>
        <taxon>Eukaryota</taxon>
        <taxon>Viridiplantae</taxon>
        <taxon>Streptophyta</taxon>
        <taxon>Embryophyta</taxon>
        <taxon>Tracheophyta</taxon>
        <taxon>Spermatophyta</taxon>
        <taxon>Magnoliopsida</taxon>
        <taxon>eudicotyledons</taxon>
        <taxon>Gunneridae</taxon>
        <taxon>Pentapetalae</taxon>
        <taxon>asterids</taxon>
        <taxon>Ericales</taxon>
        <taxon>Theaceae</taxon>
        <taxon>Camellia</taxon>
    </lineage>
</organism>
<evidence type="ECO:0000313" key="2">
    <source>
        <dbReference type="Proteomes" id="UP001060215"/>
    </source>
</evidence>
<accession>A0ACC0HQR1</accession>
<gene>
    <name evidence="1" type="ORF">LOK49_LG05G02287</name>
</gene>
<proteinExistence type="predicted"/>
<sequence length="151" mass="15656">MANCRAVAAEAQSPSQDDDISSSSRLCAKSPEVPKVACVAGPSMDGSEQTSNSNDGTFRCAQQDSPSGHSSGYDFNNGFGPDFNFAENLNIESADNLGPSIGSGINLEVFLVHSPNVPEPPPKPIESYNLNPISSGLLALGQSVSPTPKSD</sequence>
<name>A0ACC0HQR1_9ERIC</name>
<reference evidence="1 2" key="1">
    <citation type="journal article" date="2022" name="Plant J.">
        <title>Chromosome-level genome of Camellia lanceoleosa provides a valuable resource for understanding genome evolution and self-incompatibility.</title>
        <authorList>
            <person name="Gong W."/>
            <person name="Xiao S."/>
            <person name="Wang L."/>
            <person name="Liao Z."/>
            <person name="Chang Y."/>
            <person name="Mo W."/>
            <person name="Hu G."/>
            <person name="Li W."/>
            <person name="Zhao G."/>
            <person name="Zhu H."/>
            <person name="Hu X."/>
            <person name="Ji K."/>
            <person name="Xiang X."/>
            <person name="Song Q."/>
            <person name="Yuan D."/>
            <person name="Jin S."/>
            <person name="Zhang L."/>
        </authorList>
    </citation>
    <scope>NUCLEOTIDE SEQUENCE [LARGE SCALE GENOMIC DNA]</scope>
    <source>
        <strain evidence="1">SQ_2022a</strain>
    </source>
</reference>
<dbReference type="Proteomes" id="UP001060215">
    <property type="component" value="Chromosome 4"/>
</dbReference>
<evidence type="ECO:0000313" key="1">
    <source>
        <dbReference type="EMBL" id="KAI8015700.1"/>
    </source>
</evidence>
<comment type="caution">
    <text evidence="1">The sequence shown here is derived from an EMBL/GenBank/DDBJ whole genome shotgun (WGS) entry which is preliminary data.</text>
</comment>